<sequence>MEPAAPATPRRPPRGPSFNPNEDEALARSHVKASERVDEMDKELFWDLVTKTYLTQPEAVTSQTKVALRNRFTWLGRVSQKYLAAEQLYKPSSGETESDSLANIMTLYQNQNKIKNEKGELRPAPVFRSIAAAQQEPPNGHQAPKVA</sequence>
<keyword evidence="3" id="KW-1185">Reference proteome</keyword>
<feature type="region of interest" description="Disordered" evidence="1">
    <location>
        <begin position="115"/>
        <end position="147"/>
    </location>
</feature>
<dbReference type="AlphaFoldDB" id="A0A1X6P783"/>
<evidence type="ECO:0000313" key="2">
    <source>
        <dbReference type="EMBL" id="OSX76483.1"/>
    </source>
</evidence>
<name>A0A1X6P783_PORUM</name>
<dbReference type="Proteomes" id="UP000218209">
    <property type="component" value="Unassembled WGS sequence"/>
</dbReference>
<evidence type="ECO:0000313" key="3">
    <source>
        <dbReference type="Proteomes" id="UP000218209"/>
    </source>
</evidence>
<evidence type="ECO:0000256" key="1">
    <source>
        <dbReference type="SAM" id="MobiDB-lite"/>
    </source>
</evidence>
<reference evidence="2 3" key="1">
    <citation type="submission" date="2017-03" db="EMBL/GenBank/DDBJ databases">
        <title>WGS assembly of Porphyra umbilicalis.</title>
        <authorList>
            <person name="Brawley S.H."/>
            <person name="Blouin N.A."/>
            <person name="Ficko-Blean E."/>
            <person name="Wheeler G.L."/>
            <person name="Lohr M."/>
            <person name="Goodson H.V."/>
            <person name="Jenkins J.W."/>
            <person name="Blaby-Haas C.E."/>
            <person name="Helliwell K.E."/>
            <person name="Chan C."/>
            <person name="Marriage T."/>
            <person name="Bhattacharya D."/>
            <person name="Klein A.S."/>
            <person name="Badis Y."/>
            <person name="Brodie J."/>
            <person name="Cao Y."/>
            <person name="Collen J."/>
            <person name="Dittami S.M."/>
            <person name="Gachon C.M."/>
            <person name="Green B.R."/>
            <person name="Karpowicz S."/>
            <person name="Kim J.W."/>
            <person name="Kudahl U."/>
            <person name="Lin S."/>
            <person name="Michel G."/>
            <person name="Mittag M."/>
            <person name="Olson B.J."/>
            <person name="Pangilinan J."/>
            <person name="Peng Y."/>
            <person name="Qiu H."/>
            <person name="Shu S."/>
            <person name="Singer J.T."/>
            <person name="Smith A.G."/>
            <person name="Sprecher B.N."/>
            <person name="Wagner V."/>
            <person name="Wang W."/>
            <person name="Wang Z.-Y."/>
            <person name="Yan J."/>
            <person name="Yarish C."/>
            <person name="Zoeuner-Riek S."/>
            <person name="Zhuang Y."/>
            <person name="Zou Y."/>
            <person name="Lindquist E.A."/>
            <person name="Grimwood J."/>
            <person name="Barry K."/>
            <person name="Rokhsar D.S."/>
            <person name="Schmutz J."/>
            <person name="Stiller J.W."/>
            <person name="Grossman A.R."/>
            <person name="Prochnik S.E."/>
        </authorList>
    </citation>
    <scope>NUCLEOTIDE SEQUENCE [LARGE SCALE GENOMIC DNA]</scope>
    <source>
        <strain evidence="2">4086291</strain>
    </source>
</reference>
<accession>A0A1X6P783</accession>
<organism evidence="2 3">
    <name type="scientific">Porphyra umbilicalis</name>
    <name type="common">Purple laver</name>
    <name type="synonym">Red alga</name>
    <dbReference type="NCBI Taxonomy" id="2786"/>
    <lineage>
        <taxon>Eukaryota</taxon>
        <taxon>Rhodophyta</taxon>
        <taxon>Bangiophyceae</taxon>
        <taxon>Bangiales</taxon>
        <taxon>Bangiaceae</taxon>
        <taxon>Porphyra</taxon>
    </lineage>
</organism>
<feature type="region of interest" description="Disordered" evidence="1">
    <location>
        <begin position="1"/>
        <end position="34"/>
    </location>
</feature>
<proteinExistence type="predicted"/>
<gene>
    <name evidence="2" type="ORF">BU14_0188s0001</name>
</gene>
<dbReference type="EMBL" id="KV918864">
    <property type="protein sequence ID" value="OSX76483.1"/>
    <property type="molecule type" value="Genomic_DNA"/>
</dbReference>
<protein>
    <submittedName>
        <fullName evidence="2">Uncharacterized protein</fullName>
    </submittedName>
</protein>